<evidence type="ECO:0000313" key="1">
    <source>
        <dbReference type="EMBL" id="APD89774.1"/>
    </source>
</evidence>
<sequence length="509" mass="58383">MNSEERIHPFFHEHRSSYLEILQNSLLKESTLIKFTKDRGFSVSGVVAGDPSIYSTRGWLEADNANTDKLKLYHPFRLYPLHVGGELSKLNITPLSSLNRDSLKEAFPQICDHLPPINFIREQFEHANLVATLAILLEPIFWPKITSRISYPAPLTEEEHTEKLKSYKEKVLHLVSMLDPSKWYQYHQKLRIEAAKMDDNNDLYILLRLSPWSKMKNIKDQIGGALWLRLIAEVIRRAFMDVHSVEWPEEDEAFGKWSLGAREKHYGTKFPTDDTLIAKQYLAFEFGLHTGSTACWYLEGETEFSAASYCLPGAASGGIELINVKGALGRENPSTPLRIEDCLAKDAALKRFSFISFDGDVSSNVKFFKAQASRGNIVGYVNCNSPDFEFDNFTIDELVEVAARLDENEGGDTQDLRNYDWSGVKSGKEFETRYKSLSKIGQRGLKGQRWGEALAQYAWENSMVQINGRKRPFFETLNVILRSRRVKYDYQRDNFYICPETFEIKAFNS</sequence>
<reference evidence="1 2" key="1">
    <citation type="submission" date="2016-11" db="EMBL/GenBank/DDBJ databases">
        <title>Networking in microbes: conjugative elements and plasmids in the genus Alteromonas.</title>
        <authorList>
            <person name="Lopez-Perez M."/>
            <person name="Ramon-Marco N."/>
            <person name="Rodriguez-Valera F."/>
        </authorList>
    </citation>
    <scope>NUCLEOTIDE SEQUENCE [LARGE SCALE GENOMIC DNA]</scope>
    <source>
        <strain evidence="1 2">CP48</strain>
    </source>
</reference>
<dbReference type="AlphaFoldDB" id="A0AAC9J9J1"/>
<dbReference type="Proteomes" id="UP000182101">
    <property type="component" value="Chromosome"/>
</dbReference>
<proteinExistence type="predicted"/>
<dbReference type="EMBL" id="CP018024">
    <property type="protein sequence ID" value="APD89774.1"/>
    <property type="molecule type" value="Genomic_DNA"/>
</dbReference>
<protein>
    <submittedName>
        <fullName evidence="1">Uncharacterized protein</fullName>
    </submittedName>
</protein>
<name>A0AAC9J9J1_9ALTE</name>
<evidence type="ECO:0000313" key="2">
    <source>
        <dbReference type="Proteomes" id="UP000182101"/>
    </source>
</evidence>
<accession>A0AAC9J9J1</accession>
<dbReference type="RefSeq" id="WP_071959141.1">
    <property type="nucleotide sequence ID" value="NZ_CP018024.1"/>
</dbReference>
<gene>
    <name evidence="1" type="ORF">BM524_08240</name>
</gene>
<organism evidence="1 2">
    <name type="scientific">Alteromonas mediterranea</name>
    <dbReference type="NCBI Taxonomy" id="314275"/>
    <lineage>
        <taxon>Bacteria</taxon>
        <taxon>Pseudomonadati</taxon>
        <taxon>Pseudomonadota</taxon>
        <taxon>Gammaproteobacteria</taxon>
        <taxon>Alteromonadales</taxon>
        <taxon>Alteromonadaceae</taxon>
        <taxon>Alteromonas/Salinimonas group</taxon>
        <taxon>Alteromonas</taxon>
    </lineage>
</organism>